<evidence type="ECO:0000313" key="4">
    <source>
        <dbReference type="Proteomes" id="UP000188235"/>
    </source>
</evidence>
<dbReference type="STRING" id="399497.BW733_10860"/>
<evidence type="ECO:0000256" key="2">
    <source>
        <dbReference type="ARBA" id="ARBA00023270"/>
    </source>
</evidence>
<dbReference type="GO" id="GO:0005975">
    <property type="term" value="P:carbohydrate metabolic process"/>
    <property type="evidence" value="ECO:0007669"/>
    <property type="project" value="InterPro"/>
</dbReference>
<dbReference type="Gene3D" id="3.20.20.70">
    <property type="entry name" value="Aldolase class I"/>
    <property type="match status" value="1"/>
</dbReference>
<gene>
    <name evidence="3" type="ORF">BW733_10860</name>
</gene>
<dbReference type="InterPro" id="IPR018225">
    <property type="entry name" value="Transaldolase_AS"/>
</dbReference>
<dbReference type="EMBL" id="CP019607">
    <property type="protein sequence ID" value="AQP52573.1"/>
    <property type="molecule type" value="Genomic_DNA"/>
</dbReference>
<dbReference type="PROSITE" id="PS01054">
    <property type="entry name" value="TRANSALDOLASE_1"/>
    <property type="match status" value="1"/>
</dbReference>
<dbReference type="AlphaFoldDB" id="A0A1Q2D2R7"/>
<dbReference type="NCBIfam" id="NF009299">
    <property type="entry name" value="PRK12656.1"/>
    <property type="match status" value="1"/>
</dbReference>
<dbReference type="OrthoDB" id="9807051at2"/>
<dbReference type="GO" id="GO:0016832">
    <property type="term" value="F:aldehyde-lyase activity"/>
    <property type="evidence" value="ECO:0007669"/>
    <property type="project" value="InterPro"/>
</dbReference>
<dbReference type="GO" id="GO:0005737">
    <property type="term" value="C:cytoplasm"/>
    <property type="evidence" value="ECO:0007669"/>
    <property type="project" value="UniProtKB-SubCell"/>
</dbReference>
<sequence length="225" mass="24944">MDILFDTANLDDIERLTPIYPVTGVTTNPSILKKEGKVDFYPHFRRLREIIGKERTLHVQVLAKDAQGMIDDAHRLLDKIDDQVYPKIPTTEAGIAAMRHLKEEGVNVTATAIYSKTQGFLAIATGVDYLAPYYNRMQALDIDTKGTLTALAGFIKRFDAPSKIMAASFKNIVQVSHALEAGADAVTLSPKLLRQALSVPDITHAVDVFIEDWESVYGTRTLPED</sequence>
<dbReference type="InterPro" id="IPR013785">
    <property type="entry name" value="Aldolase_TIM"/>
</dbReference>
<keyword evidence="4" id="KW-1185">Reference proteome</keyword>
<evidence type="ECO:0000313" key="3">
    <source>
        <dbReference type="EMBL" id="AQP52573.1"/>
    </source>
</evidence>
<name>A0A1Q2D2R7_9ACTN</name>
<comment type="subcellular location">
    <subcellularLocation>
        <location evidence="1">Cytoplasm</location>
    </subcellularLocation>
</comment>
<protein>
    <submittedName>
        <fullName evidence="3">Fructose-bisphosphate aldolase</fullName>
    </submittedName>
</protein>
<dbReference type="CDD" id="cd00956">
    <property type="entry name" value="Transaldolase_FSA"/>
    <property type="match status" value="1"/>
</dbReference>
<dbReference type="PANTHER" id="PTHR10683:SF28">
    <property type="entry name" value="TRANSALDOLASE C"/>
    <property type="match status" value="1"/>
</dbReference>
<proteinExistence type="predicted"/>
<reference evidence="3 4" key="1">
    <citation type="journal article" date="2008" name="Int. J. Syst. Evol. Microbiol.">
        <title>Tessaracoccus flavescens sp. nov., isolated from marine sediment.</title>
        <authorList>
            <person name="Lee D.W."/>
            <person name="Lee S.D."/>
        </authorList>
    </citation>
    <scope>NUCLEOTIDE SEQUENCE [LARGE SCALE GENOMIC DNA]</scope>
    <source>
        <strain evidence="3 4">SST-39T</strain>
    </source>
</reference>
<dbReference type="Pfam" id="PF00923">
    <property type="entry name" value="TAL_FSA"/>
    <property type="match status" value="1"/>
</dbReference>
<dbReference type="InterPro" id="IPR033919">
    <property type="entry name" value="TSA/FSA_arc/bac"/>
</dbReference>
<dbReference type="RefSeq" id="WP_077352904.1">
    <property type="nucleotide sequence ID" value="NZ_CP019607.1"/>
</dbReference>
<dbReference type="SUPFAM" id="SSF51569">
    <property type="entry name" value="Aldolase"/>
    <property type="match status" value="1"/>
</dbReference>
<dbReference type="InterPro" id="IPR001585">
    <property type="entry name" value="TAL/FSA"/>
</dbReference>
<dbReference type="Proteomes" id="UP000188235">
    <property type="component" value="Chromosome"/>
</dbReference>
<evidence type="ECO:0000256" key="1">
    <source>
        <dbReference type="ARBA" id="ARBA00004496"/>
    </source>
</evidence>
<dbReference type="PANTHER" id="PTHR10683">
    <property type="entry name" value="TRANSALDOLASE"/>
    <property type="match status" value="1"/>
</dbReference>
<accession>A0A1Q2D2R7</accession>
<keyword evidence="2" id="KW-0704">Schiff base</keyword>
<organism evidence="3 4">
    <name type="scientific">Tessaracoccus flavescens</name>
    <dbReference type="NCBI Taxonomy" id="399497"/>
    <lineage>
        <taxon>Bacteria</taxon>
        <taxon>Bacillati</taxon>
        <taxon>Actinomycetota</taxon>
        <taxon>Actinomycetes</taxon>
        <taxon>Propionibacteriales</taxon>
        <taxon>Propionibacteriaceae</taxon>
        <taxon>Tessaracoccus</taxon>
    </lineage>
</organism>
<dbReference type="KEGG" id="tfa:BW733_10860"/>